<dbReference type="PANTHER" id="PTHR32305">
    <property type="match status" value="1"/>
</dbReference>
<accession>A0ABV4NJ78</accession>
<proteinExistence type="predicted"/>
<dbReference type="InterPro" id="IPR056823">
    <property type="entry name" value="TEN-like_YD-shell"/>
</dbReference>
<feature type="domain" description="Teneurin-like YD-shell" evidence="3">
    <location>
        <begin position="393"/>
        <end position="489"/>
    </location>
</feature>
<dbReference type="Pfam" id="PF25023">
    <property type="entry name" value="TEN_YD-shell"/>
    <property type="match status" value="2"/>
</dbReference>
<dbReference type="NCBIfam" id="TIGR01643">
    <property type="entry name" value="YD_repeat_2x"/>
    <property type="match status" value="3"/>
</dbReference>
<name>A0ABV4NJ78_9GAMM</name>
<dbReference type="InterPro" id="IPR006530">
    <property type="entry name" value="YD"/>
</dbReference>
<evidence type="ECO:0000259" key="2">
    <source>
        <dbReference type="Pfam" id="PF20148"/>
    </source>
</evidence>
<feature type="domain" description="DUF6531" evidence="2">
    <location>
        <begin position="112"/>
        <end position="183"/>
    </location>
</feature>
<protein>
    <submittedName>
        <fullName evidence="4">DUF6531 domain-containing protein</fullName>
    </submittedName>
</protein>
<feature type="domain" description="Teneurin-like YD-shell" evidence="3">
    <location>
        <begin position="492"/>
        <end position="659"/>
    </location>
</feature>
<reference evidence="4 5" key="1">
    <citation type="submission" date="2024-08" db="EMBL/GenBank/DDBJ databases">
        <authorList>
            <person name="Ishaq N."/>
        </authorList>
    </citation>
    <scope>NUCLEOTIDE SEQUENCE [LARGE SCALE GENOMIC DNA]</scope>
    <source>
        <strain evidence="4 5">JCM 30400</strain>
    </source>
</reference>
<dbReference type="Proteomes" id="UP001569414">
    <property type="component" value="Unassembled WGS sequence"/>
</dbReference>
<gene>
    <name evidence="4" type="ORF">ACCI51_03635</name>
</gene>
<dbReference type="InterPro" id="IPR045351">
    <property type="entry name" value="DUF6531"/>
</dbReference>
<keyword evidence="1" id="KW-0677">Repeat</keyword>
<dbReference type="Gene3D" id="2.180.10.10">
    <property type="entry name" value="RHS repeat-associated core"/>
    <property type="match status" value="1"/>
</dbReference>
<organism evidence="4 5">
    <name type="scientific">Microbulbifer echini</name>
    <dbReference type="NCBI Taxonomy" id="1529067"/>
    <lineage>
        <taxon>Bacteria</taxon>
        <taxon>Pseudomonadati</taxon>
        <taxon>Pseudomonadota</taxon>
        <taxon>Gammaproteobacteria</taxon>
        <taxon>Cellvibrionales</taxon>
        <taxon>Microbulbiferaceae</taxon>
        <taxon>Microbulbifer</taxon>
    </lineage>
</organism>
<sequence length="1026" mass="116899">MTPERLTQLVPNLLKVLSPPTTSFPQGSPAAACRWLEAIRELPEAQLPSESAQALWPEPPAIDVNAFTIACAPEVQLLPGIGEGPVLFVNTAGVNPQGSYIPPLTHCHRIKDRVTTATGELSFEQVDLTIPGPLPFEWKRFYRSTISEDCGIGAGWRHSLSEQLMVQDNKVELHTAEGRRVQFQLPAIGHGCYNRFERLLLFRQSLHSYRLSALNEPHKIFRADGVNSALPLTEIRDQFGNALTIDFSEGLPKKIVSSWGRVLDFETRGGRIGKLVNNHAPDDQRQLCAYEFQGGVLIEANSNRGLEHYSYHDLSLVRAHSGANGDFQFEYDHQGHCHRLIQGDSETLLSWQNTLGNCQVETTDRDPQQLHFNQFGQLTGERKGPCKQSWLYDFYGNMCQHISEDGQRTYLRYDEFGRLRRTTRGKNSNRYLYGEDGYPLAVLLNTQQTWRYHFNDRGRPLAIIDPEQQEWKFHYSERGLLTQITDPEGGSVNFSWDGQGQLQTVRRGEQQWNFEYDHWQRLTALIVNGESWRVWRYGPTGELRESHIGTYQYGIDYTERGQPHAIHASNSQSLQWEYDNSGRICQIHFADGNQWALHTDTQGQLTHLQTSSGDYRWQYDGLGQLVSQQTPDNQLLSWNYHIDGRLSEYNDNDCRWYFHYNGSGCITSIRNNNGQISEFHYDAHERLIQANNLHSSVRFKYDRRSRIIAENHDSSDVRDFSLRYQYDSRGWLKSASSDNLDLAYTLTPCGALYGIDANGEPVLRTEFNEKSAIHVQGNVRSTYKHQFGRPSALESGLALAWQFDKHPPLQLTAPARSSGFTQAQIERDKRGNVISEQQIPGRRDYQYQYDGWGLMSTAECSDFKTYFRYDPFGRRLSKTCTHRKSTRQRRVTTSWSGLGIWAEAHHVDGKSRGIGHWITHPLSGSILCHWSSGRFEHYHADPTGKPLAIFDAQGTVQWSQGSDAEDSAGRGFGQTPGPWRGINLIADIETGLWYTPSGYWNPALHIWLNGSGIFSHSTSDVPLAML</sequence>
<evidence type="ECO:0000313" key="5">
    <source>
        <dbReference type="Proteomes" id="UP001569414"/>
    </source>
</evidence>
<evidence type="ECO:0000259" key="3">
    <source>
        <dbReference type="Pfam" id="PF25023"/>
    </source>
</evidence>
<comment type="caution">
    <text evidence="4">The sequence shown here is derived from an EMBL/GenBank/DDBJ whole genome shotgun (WGS) entry which is preliminary data.</text>
</comment>
<evidence type="ECO:0000256" key="1">
    <source>
        <dbReference type="ARBA" id="ARBA00022737"/>
    </source>
</evidence>
<dbReference type="Pfam" id="PF20148">
    <property type="entry name" value="DUF6531"/>
    <property type="match status" value="1"/>
</dbReference>
<dbReference type="PANTHER" id="PTHR32305:SF15">
    <property type="entry name" value="PROTEIN RHSA-RELATED"/>
    <property type="match status" value="1"/>
</dbReference>
<evidence type="ECO:0000313" key="4">
    <source>
        <dbReference type="EMBL" id="MFA0789624.1"/>
    </source>
</evidence>
<dbReference type="EMBL" id="JBGMEL010000002">
    <property type="protein sequence ID" value="MFA0789624.1"/>
    <property type="molecule type" value="Genomic_DNA"/>
</dbReference>
<dbReference type="InterPro" id="IPR050708">
    <property type="entry name" value="T6SS_VgrG/RHS"/>
</dbReference>
<keyword evidence="5" id="KW-1185">Reference proteome</keyword>
<dbReference type="RefSeq" id="WP_371842632.1">
    <property type="nucleotide sequence ID" value="NZ_JBGMEL010000002.1"/>
</dbReference>